<sequence length="405" mass="43414">MFSPRLTSLSAFAALLTLAVTDPNSVCLSYGVDFVDEGHYFINTNSNESFTCVSTFEGCNDDVADILLVDPSGDEYLCSQVGTTPGNTPKLSTCPILKNQMVSGEWIIIVVGNNDDGFPFAWERDISIDAGPQATTTVTPTVTFSITTTPTVVTTSTSTQTIISTTGPFTTITLPSATAQRTSTITPMPVTTTLTKTFTQTKLTWTNDLRITTKTVTATCTIPGRGKKDKPLTYSPTLIHPVALETPTGVPSRGKYNRYVRRTDRAIDYEYARSRIEAAKLKRDLKAKAAPLEERAPDAPTLTVTASTPVNTTVTQTAAPVTSTESVIVSTTSISTLPPTTIYSGVFTSTVTLPTPTRTQLAFTYTATTTTVTIRATWTRTITVTPTPSVTACRNLGGRIGLGRI</sequence>
<protein>
    <submittedName>
        <fullName evidence="2">Uncharacterized protein</fullName>
    </submittedName>
</protein>
<accession>A0A6A6JE67</accession>
<keyword evidence="1" id="KW-0732">Signal</keyword>
<dbReference type="OrthoDB" id="3937708at2759"/>
<dbReference type="RefSeq" id="XP_033652116.1">
    <property type="nucleotide sequence ID" value="XM_033796481.1"/>
</dbReference>
<name>A0A6A6JE67_WESOR</name>
<feature type="chain" id="PRO_5025528002" evidence="1">
    <location>
        <begin position="22"/>
        <end position="405"/>
    </location>
</feature>
<evidence type="ECO:0000256" key="1">
    <source>
        <dbReference type="SAM" id="SignalP"/>
    </source>
</evidence>
<gene>
    <name evidence="2" type="ORF">EI97DRAFT_402188</name>
</gene>
<organism evidence="2 3">
    <name type="scientific">Westerdykella ornata</name>
    <dbReference type="NCBI Taxonomy" id="318751"/>
    <lineage>
        <taxon>Eukaryota</taxon>
        <taxon>Fungi</taxon>
        <taxon>Dikarya</taxon>
        <taxon>Ascomycota</taxon>
        <taxon>Pezizomycotina</taxon>
        <taxon>Dothideomycetes</taxon>
        <taxon>Pleosporomycetidae</taxon>
        <taxon>Pleosporales</taxon>
        <taxon>Sporormiaceae</taxon>
        <taxon>Westerdykella</taxon>
    </lineage>
</organism>
<dbReference type="Proteomes" id="UP000800097">
    <property type="component" value="Unassembled WGS sequence"/>
</dbReference>
<feature type="signal peptide" evidence="1">
    <location>
        <begin position="1"/>
        <end position="21"/>
    </location>
</feature>
<reference evidence="2" key="1">
    <citation type="journal article" date="2020" name="Stud. Mycol.">
        <title>101 Dothideomycetes genomes: a test case for predicting lifestyles and emergence of pathogens.</title>
        <authorList>
            <person name="Haridas S."/>
            <person name="Albert R."/>
            <person name="Binder M."/>
            <person name="Bloem J."/>
            <person name="Labutti K."/>
            <person name="Salamov A."/>
            <person name="Andreopoulos B."/>
            <person name="Baker S."/>
            <person name="Barry K."/>
            <person name="Bills G."/>
            <person name="Bluhm B."/>
            <person name="Cannon C."/>
            <person name="Castanera R."/>
            <person name="Culley D."/>
            <person name="Daum C."/>
            <person name="Ezra D."/>
            <person name="Gonzalez J."/>
            <person name="Henrissat B."/>
            <person name="Kuo A."/>
            <person name="Liang C."/>
            <person name="Lipzen A."/>
            <person name="Lutzoni F."/>
            <person name="Magnuson J."/>
            <person name="Mondo S."/>
            <person name="Nolan M."/>
            <person name="Ohm R."/>
            <person name="Pangilinan J."/>
            <person name="Park H.-J."/>
            <person name="Ramirez L."/>
            <person name="Alfaro M."/>
            <person name="Sun H."/>
            <person name="Tritt A."/>
            <person name="Yoshinaga Y."/>
            <person name="Zwiers L.-H."/>
            <person name="Turgeon B."/>
            <person name="Goodwin S."/>
            <person name="Spatafora J."/>
            <person name="Crous P."/>
            <person name="Grigoriev I."/>
        </authorList>
    </citation>
    <scope>NUCLEOTIDE SEQUENCE</scope>
    <source>
        <strain evidence="2">CBS 379.55</strain>
    </source>
</reference>
<evidence type="ECO:0000313" key="2">
    <source>
        <dbReference type="EMBL" id="KAF2274577.1"/>
    </source>
</evidence>
<evidence type="ECO:0000313" key="3">
    <source>
        <dbReference type="Proteomes" id="UP000800097"/>
    </source>
</evidence>
<dbReference type="EMBL" id="ML986502">
    <property type="protein sequence ID" value="KAF2274577.1"/>
    <property type="molecule type" value="Genomic_DNA"/>
</dbReference>
<keyword evidence="3" id="KW-1185">Reference proteome</keyword>
<proteinExistence type="predicted"/>
<dbReference type="GeneID" id="54549656"/>
<dbReference type="AlphaFoldDB" id="A0A6A6JE67"/>